<proteinExistence type="predicted"/>
<name>L8WH63_THACA</name>
<organism evidence="1 2">
    <name type="scientific">Thanatephorus cucumeris (strain AG1-IA)</name>
    <name type="common">Rice sheath blight fungus</name>
    <name type="synonym">Rhizoctonia solani</name>
    <dbReference type="NCBI Taxonomy" id="983506"/>
    <lineage>
        <taxon>Eukaryota</taxon>
        <taxon>Fungi</taxon>
        <taxon>Dikarya</taxon>
        <taxon>Basidiomycota</taxon>
        <taxon>Agaricomycotina</taxon>
        <taxon>Agaricomycetes</taxon>
        <taxon>Cantharellales</taxon>
        <taxon>Ceratobasidiaceae</taxon>
        <taxon>Rhizoctonia</taxon>
        <taxon>Rhizoctonia solani AG-1</taxon>
    </lineage>
</organism>
<sequence>MGGYGVLRVRGEQGHSSVFVCNCPEQHLQWYNQELLPVLHCRFWRHLYRNLVFPSRQSHGPLSMERGAQFAVHEPGRWFRILRLGRS</sequence>
<protein>
    <submittedName>
        <fullName evidence="1">Uncharacterized protein</fullName>
    </submittedName>
</protein>
<evidence type="ECO:0000313" key="2">
    <source>
        <dbReference type="Proteomes" id="UP000011668"/>
    </source>
</evidence>
<dbReference type="EMBL" id="AFRT01005526">
    <property type="protein sequence ID" value="ELU35719.1"/>
    <property type="molecule type" value="Genomic_DNA"/>
</dbReference>
<gene>
    <name evidence="1" type="ORF">AG1IA_10251</name>
</gene>
<evidence type="ECO:0000313" key="1">
    <source>
        <dbReference type="EMBL" id="ELU35719.1"/>
    </source>
</evidence>
<keyword evidence="2" id="KW-1185">Reference proteome</keyword>
<reference evidence="1 2" key="1">
    <citation type="journal article" date="2013" name="Nat. Commun.">
        <title>The evolution and pathogenic mechanisms of the rice sheath blight pathogen.</title>
        <authorList>
            <person name="Zheng A."/>
            <person name="Lin R."/>
            <person name="Xu L."/>
            <person name="Qin P."/>
            <person name="Tang C."/>
            <person name="Ai P."/>
            <person name="Zhang D."/>
            <person name="Liu Y."/>
            <person name="Sun Z."/>
            <person name="Feng H."/>
            <person name="Wang Y."/>
            <person name="Chen Y."/>
            <person name="Liang X."/>
            <person name="Fu R."/>
            <person name="Li Q."/>
            <person name="Zhang J."/>
            <person name="Yu X."/>
            <person name="Xie Z."/>
            <person name="Ding L."/>
            <person name="Guan P."/>
            <person name="Tang J."/>
            <person name="Liang Y."/>
            <person name="Wang S."/>
            <person name="Deng Q."/>
            <person name="Li S."/>
            <person name="Zhu J."/>
            <person name="Wang L."/>
            <person name="Liu H."/>
            <person name="Li P."/>
        </authorList>
    </citation>
    <scope>NUCLEOTIDE SEQUENCE [LARGE SCALE GENOMIC DNA]</scope>
    <source>
        <strain evidence="2">AG-1 IA</strain>
    </source>
</reference>
<dbReference type="AlphaFoldDB" id="L8WH63"/>
<dbReference type="HOGENOM" id="CLU_2484860_0_0_1"/>
<dbReference type="Proteomes" id="UP000011668">
    <property type="component" value="Unassembled WGS sequence"/>
</dbReference>
<accession>L8WH63</accession>
<comment type="caution">
    <text evidence="1">The sequence shown here is derived from an EMBL/GenBank/DDBJ whole genome shotgun (WGS) entry which is preliminary data.</text>
</comment>